<accession>A0ABP8S0V9</accession>
<protein>
    <submittedName>
        <fullName evidence="4">IS110 family transposase</fullName>
    </submittedName>
</protein>
<dbReference type="Proteomes" id="UP001501598">
    <property type="component" value="Unassembled WGS sequence"/>
</dbReference>
<evidence type="ECO:0000313" key="4">
    <source>
        <dbReference type="EMBL" id="GAA4554685.1"/>
    </source>
</evidence>
<feature type="compositionally biased region" description="Polar residues" evidence="1">
    <location>
        <begin position="1"/>
        <end position="19"/>
    </location>
</feature>
<dbReference type="Pfam" id="PF02371">
    <property type="entry name" value="Transposase_20"/>
    <property type="match status" value="1"/>
</dbReference>
<evidence type="ECO:0000259" key="3">
    <source>
        <dbReference type="Pfam" id="PF02371"/>
    </source>
</evidence>
<feature type="domain" description="Transposase IS110-like N-terminal" evidence="2">
    <location>
        <begin position="28"/>
        <end position="180"/>
    </location>
</feature>
<dbReference type="InterPro" id="IPR003346">
    <property type="entry name" value="Transposase_20"/>
</dbReference>
<dbReference type="Pfam" id="PF01548">
    <property type="entry name" value="DEDD_Tnp_IS110"/>
    <property type="match status" value="1"/>
</dbReference>
<dbReference type="PANTHER" id="PTHR33055:SF3">
    <property type="entry name" value="PUTATIVE TRANSPOSASE FOR IS117-RELATED"/>
    <property type="match status" value="1"/>
</dbReference>
<evidence type="ECO:0000313" key="5">
    <source>
        <dbReference type="Proteomes" id="UP001501598"/>
    </source>
</evidence>
<proteinExistence type="predicted"/>
<reference evidence="5" key="1">
    <citation type="journal article" date="2019" name="Int. J. Syst. Evol. Microbiol.">
        <title>The Global Catalogue of Microorganisms (GCM) 10K type strain sequencing project: providing services to taxonomists for standard genome sequencing and annotation.</title>
        <authorList>
            <consortium name="The Broad Institute Genomics Platform"/>
            <consortium name="The Broad Institute Genome Sequencing Center for Infectious Disease"/>
            <person name="Wu L."/>
            <person name="Ma J."/>
        </authorList>
    </citation>
    <scope>NUCLEOTIDE SEQUENCE [LARGE SCALE GENOMIC DNA]</scope>
    <source>
        <strain evidence="5">JCM 17906</strain>
    </source>
</reference>
<feature type="region of interest" description="Disordered" evidence="1">
    <location>
        <begin position="1"/>
        <end position="23"/>
    </location>
</feature>
<dbReference type="InterPro" id="IPR047650">
    <property type="entry name" value="Transpos_IS110"/>
</dbReference>
<keyword evidence="5" id="KW-1185">Reference proteome</keyword>
<comment type="caution">
    <text evidence="4">The sequence shown here is derived from an EMBL/GenBank/DDBJ whole genome shotgun (WGS) entry which is preliminary data.</text>
</comment>
<evidence type="ECO:0000256" key="1">
    <source>
        <dbReference type="SAM" id="MobiDB-lite"/>
    </source>
</evidence>
<dbReference type="NCBIfam" id="NF033542">
    <property type="entry name" value="transpos_IS110"/>
    <property type="match status" value="1"/>
</dbReference>
<feature type="region of interest" description="Disordered" evidence="1">
    <location>
        <begin position="421"/>
        <end position="441"/>
    </location>
</feature>
<feature type="domain" description="Transposase IS116/IS110/IS902 C-terminal" evidence="3">
    <location>
        <begin position="291"/>
        <end position="375"/>
    </location>
</feature>
<sequence>MHDHGQTQSGDSSPGQAPSSDGRPVRWAGVDWSWSEHAVCVIDDTGAALERFTVRHTAAGLRKLVTTLHRHGVTGVAIERGDGPVVAALLQAALTVFLIVPQQVTALRSRYSVARNKDDRFDAYLLADVLRTDRRRLTPLTTDTDATVGLRMLVRARADLVKARVVAHNQLRAHLQLAHPGTVGLFHQLDGKISLAFLTRFPTPRHARWLTEKRLGAWLKAERYTRPSTRTPAQLFDHLTGAPAGHLDGPAADAGEVITLQLVALLTSLHERIKTIETHIEQALAAHADAAVFTSLPRSGKVRAASMLAEIGDARGRYPTDDALAAAAGISPSTRASGRAHYVAFRRGCNYKLRQAIVDFADASRAAHPWAQDVYARARGRGHNHAHAVRILGRAWLRVIWRCWTDNVAYDPVQHAAAVAARQSRDQHPTETGTSDDAVAPAAAVA</sequence>
<dbReference type="PANTHER" id="PTHR33055">
    <property type="entry name" value="TRANSPOSASE FOR INSERTION SEQUENCE ELEMENT IS1111A"/>
    <property type="match status" value="1"/>
</dbReference>
<name>A0ABP8S0V9_9PSEU</name>
<dbReference type="InterPro" id="IPR002525">
    <property type="entry name" value="Transp_IS110-like_N"/>
</dbReference>
<evidence type="ECO:0000259" key="2">
    <source>
        <dbReference type="Pfam" id="PF01548"/>
    </source>
</evidence>
<gene>
    <name evidence="4" type="ORF">GCM10023175_53150</name>
</gene>
<dbReference type="EMBL" id="BAABGT010000084">
    <property type="protein sequence ID" value="GAA4554685.1"/>
    <property type="molecule type" value="Genomic_DNA"/>
</dbReference>
<organism evidence="4 5">
    <name type="scientific">Pseudonocardia xishanensis</name>
    <dbReference type="NCBI Taxonomy" id="630995"/>
    <lineage>
        <taxon>Bacteria</taxon>
        <taxon>Bacillati</taxon>
        <taxon>Actinomycetota</taxon>
        <taxon>Actinomycetes</taxon>
        <taxon>Pseudonocardiales</taxon>
        <taxon>Pseudonocardiaceae</taxon>
        <taxon>Pseudonocardia</taxon>
    </lineage>
</organism>